<comment type="similarity">
    <text evidence="2">Belongs to the actin family.</text>
</comment>
<dbReference type="Gene3D" id="3.30.420.40">
    <property type="match status" value="2"/>
</dbReference>
<dbReference type="PANTHER" id="PTHR11937">
    <property type="entry name" value="ACTIN"/>
    <property type="match status" value="1"/>
</dbReference>
<comment type="function">
    <text evidence="1">Actins are highly conserved proteins that are involved in various types of cell motility and are ubiquitously expressed in all eukaryotic cells.</text>
</comment>
<dbReference type="CDD" id="cd10169">
    <property type="entry name" value="ASKHA_NBD_actin-like"/>
    <property type="match status" value="1"/>
</dbReference>
<dbReference type="Gene3D" id="3.90.640.10">
    <property type="entry name" value="Actin, Chain A, domain 4"/>
    <property type="match status" value="1"/>
</dbReference>
<evidence type="ECO:0000256" key="1">
    <source>
        <dbReference type="ARBA" id="ARBA00003520"/>
    </source>
</evidence>
<dbReference type="AlphaFoldDB" id="A0A0X3NTW4"/>
<evidence type="ECO:0000313" key="3">
    <source>
        <dbReference type="EMBL" id="JAP42783.1"/>
    </source>
</evidence>
<name>A0A0X3NTW4_SCHSO</name>
<dbReference type="InterPro" id="IPR004000">
    <property type="entry name" value="Actin"/>
</dbReference>
<reference evidence="3" key="1">
    <citation type="submission" date="2016-01" db="EMBL/GenBank/DDBJ databases">
        <title>Reference transcriptome for the parasite Schistocephalus solidus: insights into the molecular evolution of parasitism.</title>
        <authorList>
            <person name="Hebert F.O."/>
            <person name="Grambauer S."/>
            <person name="Barber I."/>
            <person name="Landry C.R."/>
            <person name="Aubin-Horth N."/>
        </authorList>
    </citation>
    <scope>NUCLEOTIDE SEQUENCE</scope>
</reference>
<gene>
    <name evidence="3" type="primary">ACT</name>
    <name evidence="3" type="ORF">TR92548</name>
</gene>
<proteinExistence type="inferred from homology"/>
<dbReference type="SMART" id="SM00268">
    <property type="entry name" value="ACTIN"/>
    <property type="match status" value="1"/>
</dbReference>
<sequence length="358" mass="39320">MKDNLPEMLADISDAGPVVIDTGTHRWRAGFATDELPKCVIQPSSQDIEDSAKVVDGFVREFHCENKALKYFSKHIKEVCASLNVSPHGANLLLSLPQRLSNEYRERLTEVIIEGLGAKSVFYVRQPLLAAYSSGVTKCMIVDSGYMNTGILAVNELLPMEDSERVLPLGGRDVDRYLRHLCGHSLDSYNEAALDHIKKNYCSVCPGLPIKPKASVAAKRSILMPDGQRLLLGSELEAAPELLFNPTLAGLQDLMPIDQAAIRAALALDQNISFAVLETVVLTGGNTMFPGACERMQLGIATRTVPRINKWVRYHPMGPLAVWVGGAAIALTNTYSKICIRQEDYKEVGSNIASQRWL</sequence>
<protein>
    <submittedName>
        <fullName evidence="3">Actin</fullName>
    </submittedName>
</protein>
<dbReference type="InterPro" id="IPR043129">
    <property type="entry name" value="ATPase_NBD"/>
</dbReference>
<evidence type="ECO:0000256" key="2">
    <source>
        <dbReference type="RuleBase" id="RU000487"/>
    </source>
</evidence>
<dbReference type="Pfam" id="PF00022">
    <property type="entry name" value="Actin"/>
    <property type="match status" value="1"/>
</dbReference>
<organism evidence="3">
    <name type="scientific">Schistocephalus solidus</name>
    <name type="common">Tapeworm</name>
    <dbReference type="NCBI Taxonomy" id="70667"/>
    <lineage>
        <taxon>Eukaryota</taxon>
        <taxon>Metazoa</taxon>
        <taxon>Spiralia</taxon>
        <taxon>Lophotrochozoa</taxon>
        <taxon>Platyhelminthes</taxon>
        <taxon>Cestoda</taxon>
        <taxon>Eucestoda</taxon>
        <taxon>Diphyllobothriidea</taxon>
        <taxon>Diphyllobothriidae</taxon>
        <taxon>Schistocephalus</taxon>
    </lineage>
</organism>
<accession>A0A0X3NTW4</accession>
<dbReference type="EMBL" id="GEEE01020442">
    <property type="protein sequence ID" value="JAP42783.1"/>
    <property type="molecule type" value="Transcribed_RNA"/>
</dbReference>
<dbReference type="SUPFAM" id="SSF53067">
    <property type="entry name" value="Actin-like ATPase domain"/>
    <property type="match status" value="2"/>
</dbReference>